<dbReference type="PROSITE" id="PS51194">
    <property type="entry name" value="HELICASE_CTER"/>
    <property type="match status" value="1"/>
</dbReference>
<dbReference type="FunFam" id="3.40.50.300:FF:000079">
    <property type="entry name" value="probable ATP-dependent RNA helicase DDX17"/>
    <property type="match status" value="1"/>
</dbReference>
<feature type="coiled-coil region" evidence="24">
    <location>
        <begin position="87"/>
        <end position="126"/>
    </location>
</feature>
<organism evidence="29">
    <name type="scientific">Notodromas monacha</name>
    <dbReference type="NCBI Taxonomy" id="399045"/>
    <lineage>
        <taxon>Eukaryota</taxon>
        <taxon>Metazoa</taxon>
        <taxon>Ecdysozoa</taxon>
        <taxon>Arthropoda</taxon>
        <taxon>Crustacea</taxon>
        <taxon>Oligostraca</taxon>
        <taxon>Ostracoda</taxon>
        <taxon>Podocopa</taxon>
        <taxon>Podocopida</taxon>
        <taxon>Cypridocopina</taxon>
        <taxon>Cypridoidea</taxon>
        <taxon>Cyprididae</taxon>
        <taxon>Notodromas</taxon>
    </lineage>
</organism>
<keyword evidence="4" id="KW-0808">Transferase</keyword>
<dbReference type="GO" id="GO:0003724">
    <property type="term" value="F:RNA helicase activity"/>
    <property type="evidence" value="ECO:0007669"/>
    <property type="project" value="UniProtKB-EC"/>
</dbReference>
<evidence type="ECO:0000256" key="15">
    <source>
        <dbReference type="ARBA" id="ARBA00023242"/>
    </source>
</evidence>
<evidence type="ECO:0000256" key="13">
    <source>
        <dbReference type="ARBA" id="ARBA00023054"/>
    </source>
</evidence>
<feature type="domain" description="DEAD-box RNA helicase Q" evidence="28">
    <location>
        <begin position="319"/>
        <end position="347"/>
    </location>
</feature>
<evidence type="ECO:0000259" key="27">
    <source>
        <dbReference type="PROSITE" id="PS51194"/>
    </source>
</evidence>
<feature type="compositionally biased region" description="Acidic residues" evidence="25">
    <location>
        <begin position="161"/>
        <end position="171"/>
    </location>
</feature>
<feature type="region of interest" description="Disordered" evidence="25">
    <location>
        <begin position="1018"/>
        <end position="1066"/>
    </location>
</feature>
<dbReference type="InterPro" id="IPR056149">
    <property type="entry name" value="PRP5/DDX46/KHDC4_KH"/>
</dbReference>
<keyword evidence="5" id="KW-0479">Metal-binding</keyword>
<sequence>MNRGRRSRSRSPRSRRRSRSRSRDRRRDNKRSRRSRSRSNEKREKRKRSKSPTPNEKDEVKLEAVDVKPSLGSLSAANIKPPQVLSEEEVKALAKEVEQKRLDAEMQKRKERIEKWRAERKKIMLQEVRETIASQQRYDIPANLQVAQNPNPDSGKKWSLDDDSSDSDEEPAANSEANADDEVDPLDAYMASVQGGTRSLIKKEKEVDGKKKVVIVSGVVKKKSVKNKGELMEQNQDGLEYSSEDEDNENPADMLSGMNKARRDLVKIDHSAIDYLEFRKDFYHEVPEIAKMTPEEVRDYRLSLENITVKGKNCPKPIKAWSQAVADRKILDALKRFKFETPTPIQSQALPAIMSGRDVMGIAKTGSGKTLAFLLPMFRHIVAQPPLEEGDGAISIIMAPTRELCMQIGKDCRKFAKSLGIRAVCVYGGTGISEQIAELKRGAEVIVCTPGRMIDMLAANNGRVTNLRRVTFIVLDEADRMFDMGFEPQVMRIIDNVRPDRQTVLFSATFPRQMEALARRILTKPIEIQVGGRSVVCKDVKQEVVVLEEEEKFYKLLELLGMYYEQGSVLVFVDKQDSADKLLTDLMKHSYSCMALHGGIDQFDRDSTIVDFKAKKFNLLVATSVAARGLDVPGLILVVNYDCPNHYEDYVHRCGRTGRAGNAGFAYTFVTPDQEKLAGELHRALELSEVPIPEALSKMWDRYKARMAAEGKTVKTGGGFHGKGFKFDDSETQQVIDKKKAQKVALGLADSDDEDIEQDIDQQIITMLAPKRTVKEVPASSLVPGKHSIGGLMSVVPNLAAPPGANAGPGILGAAPAAMTRDKLELARRRADMIAQQKTQPVPSRPAAGVVPPSVMANAVLEGRQLPQLPAHLQLSGKNLAEQAAAVLNRKLNYMPPADGEFEPGEAFGQQETFQKFEEELEINDFPQQVRWKITSKEALAQISEYSEAGITVRGLYSAPGKAAPDSERKLYLAIESTNELAVSKAKKEIMRLIREELLRLQTAGHQGLMPKSRYKVLRTKKQPVAVTHNFKPPKKKKKPAKSPKATKSPRTEKSPKLPSIDDSGKDFTDEFDAAMKSNIKCVKLKEKKNMNVFEFPETPGTPKKNPDEVSKKKRFFGNSSPRRVTVSLANNIVLKTSTRGAMKISSQDRVRKLENTIPPFVSSANRAKFVVQKNESSALAAVPPKPATTPRRSPRSSAKTTADLSKTPQSGNFPVETRKRRLEFQACEEAKEHKKLRVEVAEDENVAPQGVKVFPIFRRETWLNARLSEKSANSGLNGIGVEKPKIPKTKATCTHKNLVQTQIDAGQKALEPVTCETCQMVHVAGDEDDQLEHYAFHRQTATALRIQKGVWRQLVVEIKGKDVEILRVDTKSPILAWKKLGAIVDLIDNELGIVSAPLKKKPGLEVCDFKPTSLEDNETEMDPSFQGYLYVNKCNVEGVMIVEPVASANKIIIPKTEIEPLCCSEEELPAVCGVSRMWTVPNRRRKGIASSLLDCSRKTFGATVGQRTLTTKEIAFTDPTPDGLNFAMKYCDSKEFLVYRPML</sequence>
<dbReference type="PANTHER" id="PTHR47958">
    <property type="entry name" value="ATP-DEPENDENT RNA HELICASE DBP3"/>
    <property type="match status" value="1"/>
</dbReference>
<evidence type="ECO:0000256" key="8">
    <source>
        <dbReference type="ARBA" id="ARBA00022771"/>
    </source>
</evidence>
<evidence type="ECO:0000256" key="3">
    <source>
        <dbReference type="ARBA" id="ARBA00022664"/>
    </source>
</evidence>
<dbReference type="Pfam" id="PF00270">
    <property type="entry name" value="DEAD"/>
    <property type="match status" value="1"/>
</dbReference>
<keyword evidence="6" id="KW-0747">Spliceosome</keyword>
<keyword evidence="30" id="KW-1185">Reference proteome</keyword>
<evidence type="ECO:0000256" key="22">
    <source>
        <dbReference type="ARBA" id="ARBA00050042"/>
    </source>
</evidence>
<evidence type="ECO:0000256" key="21">
    <source>
        <dbReference type="ARBA" id="ARBA00050029"/>
    </source>
</evidence>
<dbReference type="EMBL" id="OA882619">
    <property type="protein sequence ID" value="CAD7276243.1"/>
    <property type="molecule type" value="Genomic_DNA"/>
</dbReference>
<evidence type="ECO:0000256" key="17">
    <source>
        <dbReference type="ARBA" id="ARBA00023315"/>
    </source>
</evidence>
<accession>A0A7R9GCS2</accession>
<comment type="subcellular location">
    <subcellularLocation>
        <location evidence="1">Nucleus speckle</location>
    </subcellularLocation>
</comment>
<protein>
    <recommendedName>
        <fullName evidence="21">Probable ATP-dependent RNA helicase DDX46</fullName>
        <ecNumber evidence="2">3.6.4.13</ecNumber>
    </recommendedName>
    <alternativeName>
        <fullName evidence="22">DEAD box protein 46</fullName>
    </alternativeName>
</protein>
<evidence type="ECO:0000256" key="14">
    <source>
        <dbReference type="ARBA" id="ARBA00023187"/>
    </source>
</evidence>
<dbReference type="SUPFAM" id="SSF52540">
    <property type="entry name" value="P-loop containing nucleoside triphosphate hydrolases"/>
    <property type="match status" value="2"/>
</dbReference>
<dbReference type="PROSITE" id="PS51192">
    <property type="entry name" value="HELICASE_ATP_BIND_1"/>
    <property type="match status" value="1"/>
</dbReference>
<dbReference type="CDD" id="cd17953">
    <property type="entry name" value="DEADc_DDX46"/>
    <property type="match status" value="1"/>
</dbReference>
<dbReference type="SMART" id="SM00490">
    <property type="entry name" value="HELICc"/>
    <property type="match status" value="1"/>
</dbReference>
<dbReference type="CDD" id="cd22473">
    <property type="entry name" value="KH-I_DDX46"/>
    <property type="match status" value="1"/>
</dbReference>
<dbReference type="GO" id="GO:0016607">
    <property type="term" value="C:nuclear speck"/>
    <property type="evidence" value="ECO:0007669"/>
    <property type="project" value="UniProtKB-SubCell"/>
</dbReference>
<dbReference type="InterPro" id="IPR001650">
    <property type="entry name" value="Helicase_C-like"/>
</dbReference>
<feature type="compositionally biased region" description="Basic residues" evidence="25">
    <location>
        <begin position="1"/>
        <end position="37"/>
    </location>
</feature>
<dbReference type="Gene3D" id="3.40.50.300">
    <property type="entry name" value="P-loop containing nucleotide triphosphate hydrolases"/>
    <property type="match status" value="2"/>
</dbReference>
<keyword evidence="3" id="KW-0507">mRNA processing</keyword>
<dbReference type="FunFam" id="3.40.50.300:FF:000584">
    <property type="entry name" value="probable ATP-dependent RNA helicase DDX46"/>
    <property type="match status" value="1"/>
</dbReference>
<dbReference type="InterPro" id="IPR014014">
    <property type="entry name" value="RNA_helicase_DEAD_Q_motif"/>
</dbReference>
<keyword evidence="13 24" id="KW-0175">Coiled coil</keyword>
<keyword evidence="16" id="KW-0131">Cell cycle</keyword>
<evidence type="ECO:0000259" key="28">
    <source>
        <dbReference type="PROSITE" id="PS51195"/>
    </source>
</evidence>
<dbReference type="PROSITE" id="PS00039">
    <property type="entry name" value="DEAD_ATP_HELICASE"/>
    <property type="match status" value="1"/>
</dbReference>
<dbReference type="Proteomes" id="UP000678499">
    <property type="component" value="Unassembled WGS sequence"/>
</dbReference>
<evidence type="ECO:0000256" key="12">
    <source>
        <dbReference type="ARBA" id="ARBA00022840"/>
    </source>
</evidence>
<dbReference type="Pfam" id="PF13880">
    <property type="entry name" value="Acetyltransf_13"/>
    <property type="match status" value="1"/>
</dbReference>
<dbReference type="GO" id="GO:0016787">
    <property type="term" value="F:hydrolase activity"/>
    <property type="evidence" value="ECO:0007669"/>
    <property type="project" value="UniProtKB-KW"/>
</dbReference>
<feature type="region of interest" description="Disordered" evidence="25">
    <location>
        <begin position="1"/>
        <end position="85"/>
    </location>
</feature>
<keyword evidence="8" id="KW-0863">Zinc-finger</keyword>
<dbReference type="SMART" id="SM00487">
    <property type="entry name" value="DEXDc"/>
    <property type="match status" value="1"/>
</dbReference>
<feature type="compositionally biased region" description="Basic and acidic residues" evidence="25">
    <location>
        <begin position="55"/>
        <end position="66"/>
    </location>
</feature>
<feature type="domain" description="Helicase ATP-binding" evidence="26">
    <location>
        <begin position="350"/>
        <end position="528"/>
    </location>
</feature>
<dbReference type="InterPro" id="IPR011545">
    <property type="entry name" value="DEAD/DEAH_box_helicase_dom"/>
</dbReference>
<evidence type="ECO:0000259" key="26">
    <source>
        <dbReference type="PROSITE" id="PS51192"/>
    </source>
</evidence>
<comment type="similarity">
    <text evidence="18">Belongs to the DEAD box helicase family. DDX46/PRP5 subfamily.</text>
</comment>
<evidence type="ECO:0000256" key="7">
    <source>
        <dbReference type="ARBA" id="ARBA00022741"/>
    </source>
</evidence>
<feature type="region of interest" description="Disordered" evidence="25">
    <location>
        <begin position="1176"/>
        <end position="1218"/>
    </location>
</feature>
<evidence type="ECO:0000256" key="24">
    <source>
        <dbReference type="SAM" id="Coils"/>
    </source>
</evidence>
<keyword evidence="7" id="KW-0547">Nucleotide-binding</keyword>
<dbReference type="InterPro" id="IPR014001">
    <property type="entry name" value="Helicase_ATP-bd"/>
</dbReference>
<evidence type="ECO:0000256" key="18">
    <source>
        <dbReference type="ARBA" id="ARBA00038511"/>
    </source>
</evidence>
<dbReference type="Pfam" id="PF13878">
    <property type="entry name" value="zf-C2H2_3"/>
    <property type="match status" value="1"/>
</dbReference>
<gene>
    <name evidence="29" type="ORF">NMOB1V02_LOCUS4015</name>
</gene>
<name>A0A7R9GCS2_9CRUS</name>
<keyword evidence="14" id="KW-0508">mRNA splicing</keyword>
<feature type="region of interest" description="Disordered" evidence="25">
    <location>
        <begin position="228"/>
        <end position="250"/>
    </location>
</feature>
<dbReference type="GO" id="GO:0005524">
    <property type="term" value="F:ATP binding"/>
    <property type="evidence" value="ECO:0007669"/>
    <property type="project" value="UniProtKB-KW"/>
</dbReference>
<dbReference type="InterPro" id="IPR028009">
    <property type="entry name" value="ESCO_Acetyltransf_dom"/>
</dbReference>
<feature type="compositionally biased region" description="Polar residues" evidence="25">
    <location>
        <begin position="1196"/>
        <end position="1213"/>
    </location>
</feature>
<evidence type="ECO:0000256" key="25">
    <source>
        <dbReference type="SAM" id="MobiDB-lite"/>
    </source>
</evidence>
<feature type="domain" description="Helicase C-terminal" evidence="27">
    <location>
        <begin position="539"/>
        <end position="700"/>
    </location>
</feature>
<evidence type="ECO:0000256" key="5">
    <source>
        <dbReference type="ARBA" id="ARBA00022723"/>
    </source>
</evidence>
<evidence type="ECO:0000256" key="11">
    <source>
        <dbReference type="ARBA" id="ARBA00022833"/>
    </source>
</evidence>
<dbReference type="GO" id="GO:0008270">
    <property type="term" value="F:zinc ion binding"/>
    <property type="evidence" value="ECO:0007669"/>
    <property type="project" value="UniProtKB-KW"/>
</dbReference>
<evidence type="ECO:0000256" key="20">
    <source>
        <dbReference type="ARBA" id="ARBA00049949"/>
    </source>
</evidence>
<dbReference type="Pfam" id="PF23469">
    <property type="entry name" value="KH_12"/>
    <property type="match status" value="1"/>
</dbReference>
<evidence type="ECO:0000256" key="16">
    <source>
        <dbReference type="ARBA" id="ARBA00023306"/>
    </source>
</evidence>
<comment type="function">
    <text evidence="20">Component of the 17S U2 SnRNP complex of the spliceosome, a large ribonucleoprotein complex that removes introns from transcribed pre-mRNAs. The 17S U2 SnRNP complex (1) directly participates in early spliceosome assembly and (2) mediates recognition of the intron branch site during pre-mRNA splicing by promoting the selection of the pre-mRNA branch-site adenosine, the nucleophile for the first step of splicing. Within the 17S U2 SnRNP complex, DDX46 plays essential roles during assembly of pre-spliceosome and proofreading of the branch site.</text>
</comment>
<keyword evidence="11" id="KW-0862">Zinc</keyword>
<feature type="region of interest" description="Disordered" evidence="25">
    <location>
        <begin position="134"/>
        <end position="186"/>
    </location>
</feature>
<dbReference type="Pfam" id="PF00271">
    <property type="entry name" value="Helicase_C"/>
    <property type="match status" value="1"/>
</dbReference>
<dbReference type="GO" id="GO:0005681">
    <property type="term" value="C:spliceosomal complex"/>
    <property type="evidence" value="ECO:0007669"/>
    <property type="project" value="UniProtKB-KW"/>
</dbReference>
<dbReference type="OrthoDB" id="196131at2759"/>
<dbReference type="InterPro" id="IPR028005">
    <property type="entry name" value="AcTrfase_ESCO_Znf_dom"/>
</dbReference>
<keyword evidence="15" id="KW-0539">Nucleus</keyword>
<feature type="short sequence motif" description="Q motif" evidence="23">
    <location>
        <begin position="319"/>
        <end position="347"/>
    </location>
</feature>
<dbReference type="InterPro" id="IPR000629">
    <property type="entry name" value="RNA-helicase_DEAD-box_CS"/>
</dbReference>
<dbReference type="GO" id="GO:0000398">
    <property type="term" value="P:mRNA splicing, via spliceosome"/>
    <property type="evidence" value="ECO:0007669"/>
    <property type="project" value="UniProtKB-ARBA"/>
</dbReference>
<comment type="catalytic activity">
    <reaction evidence="19">
        <text>ATP + H2O = ADP + phosphate + H(+)</text>
        <dbReference type="Rhea" id="RHEA:13065"/>
        <dbReference type="ChEBI" id="CHEBI:15377"/>
        <dbReference type="ChEBI" id="CHEBI:15378"/>
        <dbReference type="ChEBI" id="CHEBI:30616"/>
        <dbReference type="ChEBI" id="CHEBI:43474"/>
        <dbReference type="ChEBI" id="CHEBI:456216"/>
        <dbReference type="EC" id="3.6.4.13"/>
    </reaction>
</comment>
<evidence type="ECO:0000256" key="10">
    <source>
        <dbReference type="ARBA" id="ARBA00022806"/>
    </source>
</evidence>
<keyword evidence="17" id="KW-0012">Acyltransferase</keyword>
<dbReference type="GO" id="GO:0003676">
    <property type="term" value="F:nucleic acid binding"/>
    <property type="evidence" value="ECO:0007669"/>
    <property type="project" value="InterPro"/>
</dbReference>
<evidence type="ECO:0000256" key="1">
    <source>
        <dbReference type="ARBA" id="ARBA00004324"/>
    </source>
</evidence>
<evidence type="ECO:0000256" key="6">
    <source>
        <dbReference type="ARBA" id="ARBA00022728"/>
    </source>
</evidence>
<dbReference type="InterPro" id="IPR027417">
    <property type="entry name" value="P-loop_NTPase"/>
</dbReference>
<dbReference type="CDD" id="cd18787">
    <property type="entry name" value="SF2_C_DEAD"/>
    <property type="match status" value="1"/>
</dbReference>
<keyword evidence="10" id="KW-0347">Helicase</keyword>
<reference evidence="29" key="1">
    <citation type="submission" date="2020-11" db="EMBL/GenBank/DDBJ databases">
        <authorList>
            <person name="Tran Van P."/>
        </authorList>
    </citation>
    <scope>NUCLEOTIDE SEQUENCE</scope>
</reference>
<evidence type="ECO:0000256" key="19">
    <source>
        <dbReference type="ARBA" id="ARBA00047984"/>
    </source>
</evidence>
<feature type="compositionally biased region" description="Basic residues" evidence="25">
    <location>
        <begin position="1032"/>
        <end position="1042"/>
    </location>
</feature>
<dbReference type="PROSITE" id="PS51195">
    <property type="entry name" value="Q_MOTIF"/>
    <property type="match status" value="1"/>
</dbReference>
<evidence type="ECO:0000313" key="30">
    <source>
        <dbReference type="Proteomes" id="UP000678499"/>
    </source>
</evidence>
<evidence type="ECO:0000256" key="2">
    <source>
        <dbReference type="ARBA" id="ARBA00012552"/>
    </source>
</evidence>
<keyword evidence="12" id="KW-0067">ATP-binding</keyword>
<dbReference type="EMBL" id="CAJPEX010000582">
    <property type="protein sequence ID" value="CAG0916395.1"/>
    <property type="molecule type" value="Genomic_DNA"/>
</dbReference>
<evidence type="ECO:0000313" key="29">
    <source>
        <dbReference type="EMBL" id="CAD7276243.1"/>
    </source>
</evidence>
<dbReference type="GO" id="GO:0016746">
    <property type="term" value="F:acyltransferase activity"/>
    <property type="evidence" value="ECO:0007669"/>
    <property type="project" value="UniProtKB-KW"/>
</dbReference>
<evidence type="ECO:0000256" key="9">
    <source>
        <dbReference type="ARBA" id="ARBA00022801"/>
    </source>
</evidence>
<evidence type="ECO:0000256" key="4">
    <source>
        <dbReference type="ARBA" id="ARBA00022679"/>
    </source>
</evidence>
<keyword evidence="9" id="KW-0378">Hydrolase</keyword>
<evidence type="ECO:0000256" key="23">
    <source>
        <dbReference type="PROSITE-ProRule" id="PRU00552"/>
    </source>
</evidence>
<dbReference type="EC" id="3.6.4.13" evidence="2"/>
<proteinExistence type="inferred from homology"/>